<dbReference type="InterPro" id="IPR004839">
    <property type="entry name" value="Aminotransferase_I/II_large"/>
</dbReference>
<evidence type="ECO:0000256" key="3">
    <source>
        <dbReference type="ARBA" id="ARBA00022576"/>
    </source>
</evidence>
<dbReference type="GO" id="GO:0030170">
    <property type="term" value="F:pyridoxal phosphate binding"/>
    <property type="evidence" value="ECO:0007669"/>
    <property type="project" value="InterPro"/>
</dbReference>
<dbReference type="EMBL" id="NRGP01000007">
    <property type="protein sequence ID" value="PCC47590.1"/>
    <property type="molecule type" value="Genomic_DNA"/>
</dbReference>
<keyword evidence="5" id="KW-0663">Pyridoxal phosphate</keyword>
<comment type="caution">
    <text evidence="9">The sequence shown here is derived from an EMBL/GenBank/DDBJ whole genome shotgun (WGS) entry which is preliminary data.</text>
</comment>
<evidence type="ECO:0000256" key="7">
    <source>
        <dbReference type="SAM" id="MobiDB-lite"/>
    </source>
</evidence>
<dbReference type="InterPro" id="IPR015421">
    <property type="entry name" value="PyrdxlP-dep_Trfase_major"/>
</dbReference>
<evidence type="ECO:0000259" key="8">
    <source>
        <dbReference type="Pfam" id="PF00155"/>
    </source>
</evidence>
<sequence>MTARTPAEAAPTTPAPAASVPAASARSGLVRPFAAMGIVATVGQMQRAGRDTIAMCLGEPTQGAPSPVLARAAEVARDGTGLGYSPIFGIPELREAIAGHYRDWYGLDIAPERIAVTTGSSGAFQTTFLTCFDVGDRVALARPGYGAYKNILTALGCEVVELDCGADEGFQPSVELLAAAHAEAPLKGLMLASPANPTGTMIGAEALGKLMDWCREHGVQVISDEIYHGITYIGTRGETALAHDDNAIVISSFSKYWGMTGWRLGWAILPEALISPAQNVTGNLSLCAPVPAQYAAVAGFTEESYAECEAAVASFAGAREHVLSARSDLGFGEMAPPDGAFYMYARIDEILDRAGLDTAGQWCGQVLEATGVALAPGDDFDTVNGPRSVRLSLAVGAERTAEAIDRILDFMG</sequence>
<feature type="region of interest" description="Disordered" evidence="7">
    <location>
        <begin position="1"/>
        <end position="21"/>
    </location>
</feature>
<dbReference type="AlphaFoldDB" id="A0A2A3Z7H5"/>
<dbReference type="GO" id="GO:0006520">
    <property type="term" value="P:amino acid metabolic process"/>
    <property type="evidence" value="ECO:0007669"/>
    <property type="project" value="InterPro"/>
</dbReference>
<dbReference type="InterPro" id="IPR050596">
    <property type="entry name" value="AspAT/PAT-like"/>
</dbReference>
<dbReference type="Proteomes" id="UP000217564">
    <property type="component" value="Unassembled WGS sequence"/>
</dbReference>
<dbReference type="Gene3D" id="3.40.640.10">
    <property type="entry name" value="Type I PLP-dependent aspartate aminotransferase-like (Major domain)"/>
    <property type="match status" value="1"/>
</dbReference>
<dbReference type="SUPFAM" id="SSF53383">
    <property type="entry name" value="PLP-dependent transferases"/>
    <property type="match status" value="1"/>
</dbReference>
<dbReference type="RefSeq" id="WP_096161896.1">
    <property type="nucleotide sequence ID" value="NZ_FXZG01000005.1"/>
</dbReference>
<evidence type="ECO:0000256" key="5">
    <source>
        <dbReference type="ARBA" id="ARBA00022898"/>
    </source>
</evidence>
<dbReference type="PROSITE" id="PS00105">
    <property type="entry name" value="AA_TRANSFER_CLASS_1"/>
    <property type="match status" value="1"/>
</dbReference>
<dbReference type="EC" id="2.6.1.-" evidence="6"/>
<evidence type="ECO:0000256" key="6">
    <source>
        <dbReference type="RuleBase" id="RU000481"/>
    </source>
</evidence>
<evidence type="ECO:0000313" key="9">
    <source>
        <dbReference type="EMBL" id="PCC47590.1"/>
    </source>
</evidence>
<accession>A0A2A3Z7H5</accession>
<dbReference type="Pfam" id="PF00155">
    <property type="entry name" value="Aminotran_1_2"/>
    <property type="match status" value="1"/>
</dbReference>
<name>A0A2A3Z7H5_BREAU</name>
<dbReference type="PANTHER" id="PTHR46383">
    <property type="entry name" value="ASPARTATE AMINOTRANSFERASE"/>
    <property type="match status" value="1"/>
</dbReference>
<dbReference type="InterPro" id="IPR015424">
    <property type="entry name" value="PyrdxlP-dep_Trfase"/>
</dbReference>
<keyword evidence="3 6" id="KW-0032">Aminotransferase</keyword>
<dbReference type="CDD" id="cd00609">
    <property type="entry name" value="AAT_like"/>
    <property type="match status" value="1"/>
</dbReference>
<keyword evidence="4 6" id="KW-0808">Transferase</keyword>
<gene>
    <name evidence="9" type="ORF">CIK64_05055</name>
</gene>
<organism evidence="9 10">
    <name type="scientific">Brevibacterium aurantiacum</name>
    <dbReference type="NCBI Taxonomy" id="273384"/>
    <lineage>
        <taxon>Bacteria</taxon>
        <taxon>Bacillati</taxon>
        <taxon>Actinomycetota</taxon>
        <taxon>Actinomycetes</taxon>
        <taxon>Micrococcales</taxon>
        <taxon>Brevibacteriaceae</taxon>
        <taxon>Brevibacterium</taxon>
    </lineage>
</organism>
<evidence type="ECO:0000256" key="4">
    <source>
        <dbReference type="ARBA" id="ARBA00022679"/>
    </source>
</evidence>
<comment type="cofactor">
    <cofactor evidence="1 6">
        <name>pyridoxal 5'-phosphate</name>
        <dbReference type="ChEBI" id="CHEBI:597326"/>
    </cofactor>
</comment>
<reference evidence="9 10" key="1">
    <citation type="journal article" date="2017" name="Elife">
        <title>Extensive horizontal gene transfer in cheese-associated bacteria.</title>
        <authorList>
            <person name="Bonham K.S."/>
            <person name="Wolfe B.E."/>
            <person name="Dutton R.J."/>
        </authorList>
    </citation>
    <scope>NUCLEOTIDE SEQUENCE [LARGE SCALE GENOMIC DNA]</scope>
    <source>
        <strain evidence="9 10">947_7</strain>
    </source>
</reference>
<dbReference type="GO" id="GO:0008483">
    <property type="term" value="F:transaminase activity"/>
    <property type="evidence" value="ECO:0007669"/>
    <property type="project" value="UniProtKB-KW"/>
</dbReference>
<evidence type="ECO:0000313" key="10">
    <source>
        <dbReference type="Proteomes" id="UP000217564"/>
    </source>
</evidence>
<dbReference type="InterPro" id="IPR004838">
    <property type="entry name" value="NHTrfase_class1_PyrdxlP-BS"/>
</dbReference>
<evidence type="ECO:0000256" key="2">
    <source>
        <dbReference type="ARBA" id="ARBA00007441"/>
    </source>
</evidence>
<dbReference type="PANTHER" id="PTHR46383:SF2">
    <property type="entry name" value="AMINOTRANSFERASE"/>
    <property type="match status" value="1"/>
</dbReference>
<evidence type="ECO:0000256" key="1">
    <source>
        <dbReference type="ARBA" id="ARBA00001933"/>
    </source>
</evidence>
<proteinExistence type="inferred from homology"/>
<comment type="similarity">
    <text evidence="2 6">Belongs to the class-I pyridoxal-phosphate-dependent aminotransferase family.</text>
</comment>
<protein>
    <recommendedName>
        <fullName evidence="6">Aminotransferase</fullName>
        <ecNumber evidence="6">2.6.1.-</ecNumber>
    </recommendedName>
</protein>
<feature type="domain" description="Aminotransferase class I/classII large" evidence="8">
    <location>
        <begin position="51"/>
        <end position="407"/>
    </location>
</feature>